<feature type="transmembrane region" description="Helical" evidence="1">
    <location>
        <begin position="26"/>
        <end position="50"/>
    </location>
</feature>
<dbReference type="RefSeq" id="WP_343774967.1">
    <property type="nucleotide sequence ID" value="NZ_BAAADV010000007.1"/>
</dbReference>
<keyword evidence="4" id="KW-1185">Reference proteome</keyword>
<keyword evidence="1" id="KW-0812">Transmembrane</keyword>
<name>A0AAV3TCK8_9EURY</name>
<evidence type="ECO:0000313" key="3">
    <source>
        <dbReference type="EMBL" id="GAA0679930.1"/>
    </source>
</evidence>
<evidence type="ECO:0000259" key="2">
    <source>
        <dbReference type="Pfam" id="PF26514"/>
    </source>
</evidence>
<dbReference type="InterPro" id="IPR058486">
    <property type="entry name" value="DUF8173"/>
</dbReference>
<feature type="transmembrane region" description="Helical" evidence="1">
    <location>
        <begin position="131"/>
        <end position="164"/>
    </location>
</feature>
<dbReference type="EMBL" id="BAAADV010000007">
    <property type="protein sequence ID" value="GAA0679930.1"/>
    <property type="molecule type" value="Genomic_DNA"/>
</dbReference>
<dbReference type="Proteomes" id="UP001500420">
    <property type="component" value="Unassembled WGS sequence"/>
</dbReference>
<keyword evidence="1" id="KW-1133">Transmembrane helix</keyword>
<feature type="transmembrane region" description="Helical" evidence="1">
    <location>
        <begin position="98"/>
        <end position="119"/>
    </location>
</feature>
<proteinExistence type="predicted"/>
<accession>A0AAV3TCK8</accession>
<evidence type="ECO:0000313" key="4">
    <source>
        <dbReference type="Proteomes" id="UP001500420"/>
    </source>
</evidence>
<dbReference type="Pfam" id="PF26514">
    <property type="entry name" value="DUF8173"/>
    <property type="match status" value="1"/>
</dbReference>
<keyword evidence="1" id="KW-0472">Membrane</keyword>
<feature type="transmembrane region" description="Helical" evidence="1">
    <location>
        <begin position="70"/>
        <end position="92"/>
    </location>
</feature>
<reference evidence="3 4" key="1">
    <citation type="journal article" date="2019" name="Int. J. Syst. Evol. Microbiol.">
        <title>The Global Catalogue of Microorganisms (GCM) 10K type strain sequencing project: providing services to taxonomists for standard genome sequencing and annotation.</title>
        <authorList>
            <consortium name="The Broad Institute Genomics Platform"/>
            <consortium name="The Broad Institute Genome Sequencing Center for Infectious Disease"/>
            <person name="Wu L."/>
            <person name="Ma J."/>
        </authorList>
    </citation>
    <scope>NUCLEOTIDE SEQUENCE [LARGE SCALE GENOMIC DNA]</scope>
    <source>
        <strain evidence="3 4">JCM 16328</strain>
    </source>
</reference>
<protein>
    <recommendedName>
        <fullName evidence="2">DUF8173 domain-containing protein</fullName>
    </recommendedName>
</protein>
<feature type="domain" description="DUF8173" evidence="2">
    <location>
        <begin position="9"/>
        <end position="168"/>
    </location>
</feature>
<sequence>MLAALGAGAVEPVALQSVDIALENPIGGVLGGAVTAFLTTLVFGAVALAVRPEYVDRTAASFVDDLVGSFLYGLLGLVAVACATFLLVISLVGIPVAFFLVLVAYVLWAVGSAIAFLAIGDRLVDDQENRLVPLAVGAGINGALVLTGVGGLVALCIGAAGFGAVVRRWLE</sequence>
<gene>
    <name evidence="3" type="ORF">GCM10009020_30770</name>
</gene>
<evidence type="ECO:0000256" key="1">
    <source>
        <dbReference type="SAM" id="Phobius"/>
    </source>
</evidence>
<dbReference type="AlphaFoldDB" id="A0AAV3TCK8"/>
<organism evidence="3 4">
    <name type="scientific">Natronoarchaeum mannanilyticum</name>
    <dbReference type="NCBI Taxonomy" id="926360"/>
    <lineage>
        <taxon>Archaea</taxon>
        <taxon>Methanobacteriati</taxon>
        <taxon>Methanobacteriota</taxon>
        <taxon>Stenosarchaea group</taxon>
        <taxon>Halobacteria</taxon>
        <taxon>Halobacteriales</taxon>
        <taxon>Natronoarchaeaceae</taxon>
    </lineage>
</organism>
<comment type="caution">
    <text evidence="3">The sequence shown here is derived from an EMBL/GenBank/DDBJ whole genome shotgun (WGS) entry which is preliminary data.</text>
</comment>